<sequence>MKGGLRRYSQQKSLSRTMRIQEALRKTTPRAASRRTRASDRRAQWIQGYTEDVHVLVANGAVTRRFSAMYSRDGWEGRQGERRMKRFQARRDSMPITRNGRDGTSRMMAKQIMCAGGRVGMDFGVCFGFSAEQVRQSRRNGQPVVDRRQVMEAGHDAAISAFIRSGNTTEKTGKRAEAATEAEREEAVRTRLDHPFAGVLHKKRVECRRQCCGVSSPTAAWVVRCVLDPAEFRR</sequence>
<evidence type="ECO:0000313" key="2">
    <source>
        <dbReference type="WBParaSite" id="Pan_g13959.t1"/>
    </source>
</evidence>
<accession>A0A7E4UXF2</accession>
<dbReference type="AlphaFoldDB" id="A0A7E4UXF2"/>
<dbReference type="WBParaSite" id="Pan_g13959.t1">
    <property type="protein sequence ID" value="Pan_g13959.t1"/>
    <property type="gene ID" value="Pan_g13959"/>
</dbReference>
<protein>
    <submittedName>
        <fullName evidence="2">HTH_Tnp_Tc3_1 domain-containing protein</fullName>
    </submittedName>
</protein>
<reference evidence="1" key="1">
    <citation type="journal article" date="2013" name="Genetics">
        <title>The draft genome and transcriptome of Panagrellus redivivus are shaped by the harsh demands of a free-living lifestyle.</title>
        <authorList>
            <person name="Srinivasan J."/>
            <person name="Dillman A.R."/>
            <person name="Macchietto M.G."/>
            <person name="Heikkinen L."/>
            <person name="Lakso M."/>
            <person name="Fracchia K.M."/>
            <person name="Antoshechkin I."/>
            <person name="Mortazavi A."/>
            <person name="Wong G."/>
            <person name="Sternberg P.W."/>
        </authorList>
    </citation>
    <scope>NUCLEOTIDE SEQUENCE [LARGE SCALE GENOMIC DNA]</scope>
    <source>
        <strain evidence="1">MT8872</strain>
    </source>
</reference>
<keyword evidence="1" id="KW-1185">Reference proteome</keyword>
<proteinExistence type="predicted"/>
<dbReference type="Proteomes" id="UP000492821">
    <property type="component" value="Unassembled WGS sequence"/>
</dbReference>
<organism evidence="1 2">
    <name type="scientific">Panagrellus redivivus</name>
    <name type="common">Microworm</name>
    <dbReference type="NCBI Taxonomy" id="6233"/>
    <lineage>
        <taxon>Eukaryota</taxon>
        <taxon>Metazoa</taxon>
        <taxon>Ecdysozoa</taxon>
        <taxon>Nematoda</taxon>
        <taxon>Chromadorea</taxon>
        <taxon>Rhabditida</taxon>
        <taxon>Tylenchina</taxon>
        <taxon>Panagrolaimomorpha</taxon>
        <taxon>Panagrolaimoidea</taxon>
        <taxon>Panagrolaimidae</taxon>
        <taxon>Panagrellus</taxon>
    </lineage>
</organism>
<name>A0A7E4UXF2_PANRE</name>
<reference evidence="2" key="2">
    <citation type="submission" date="2020-10" db="UniProtKB">
        <authorList>
            <consortium name="WormBaseParasite"/>
        </authorList>
    </citation>
    <scope>IDENTIFICATION</scope>
</reference>
<evidence type="ECO:0000313" key="1">
    <source>
        <dbReference type="Proteomes" id="UP000492821"/>
    </source>
</evidence>